<dbReference type="EMBL" id="CAEZYQ010000002">
    <property type="protein sequence ID" value="CAB4728658.1"/>
    <property type="molecule type" value="Genomic_DNA"/>
</dbReference>
<dbReference type="SUPFAM" id="SSF88946">
    <property type="entry name" value="Sigma2 domain of RNA polymerase sigma factors"/>
    <property type="match status" value="1"/>
</dbReference>
<evidence type="ECO:0000256" key="4">
    <source>
        <dbReference type="ARBA" id="ARBA00023163"/>
    </source>
</evidence>
<proteinExistence type="predicted"/>
<dbReference type="InterPro" id="IPR007624">
    <property type="entry name" value="RNA_pol_sigma70_r3"/>
</dbReference>
<evidence type="ECO:0000259" key="6">
    <source>
        <dbReference type="Pfam" id="PF04539"/>
    </source>
</evidence>
<dbReference type="GO" id="GO:0016987">
    <property type="term" value="F:sigma factor activity"/>
    <property type="evidence" value="ECO:0007669"/>
    <property type="project" value="UniProtKB-KW"/>
</dbReference>
<dbReference type="Pfam" id="PF04545">
    <property type="entry name" value="Sigma70_r4"/>
    <property type="match status" value="1"/>
</dbReference>
<dbReference type="NCBIfam" id="TIGR02937">
    <property type="entry name" value="sigma70-ECF"/>
    <property type="match status" value="1"/>
</dbReference>
<dbReference type="InterPro" id="IPR000943">
    <property type="entry name" value="RNA_pol_sigma70"/>
</dbReference>
<evidence type="ECO:0000259" key="8">
    <source>
        <dbReference type="Pfam" id="PF04545"/>
    </source>
</evidence>
<keyword evidence="4" id="KW-0804">Transcription</keyword>
<dbReference type="Gene3D" id="1.20.120.1810">
    <property type="match status" value="1"/>
</dbReference>
<dbReference type="GO" id="GO:0003677">
    <property type="term" value="F:DNA binding"/>
    <property type="evidence" value="ECO:0007669"/>
    <property type="project" value="UniProtKB-KW"/>
</dbReference>
<dbReference type="Pfam" id="PF04542">
    <property type="entry name" value="Sigma70_r2"/>
    <property type="match status" value="1"/>
</dbReference>
<reference evidence="9" key="1">
    <citation type="submission" date="2020-05" db="EMBL/GenBank/DDBJ databases">
        <authorList>
            <person name="Chiriac C."/>
            <person name="Salcher M."/>
            <person name="Ghai R."/>
            <person name="Kavagutti S V."/>
        </authorList>
    </citation>
    <scope>NUCLEOTIDE SEQUENCE</scope>
</reference>
<evidence type="ECO:0000256" key="2">
    <source>
        <dbReference type="ARBA" id="ARBA00023082"/>
    </source>
</evidence>
<protein>
    <submittedName>
        <fullName evidence="9">Unannotated protein</fullName>
    </submittedName>
</protein>
<dbReference type="Gene3D" id="1.20.140.160">
    <property type="match status" value="1"/>
</dbReference>
<feature type="region of interest" description="Disordered" evidence="5">
    <location>
        <begin position="1"/>
        <end position="68"/>
    </location>
</feature>
<dbReference type="AlphaFoldDB" id="A0A6J6S1W4"/>
<dbReference type="InterPro" id="IPR007630">
    <property type="entry name" value="RNA_pol_sigma70_r4"/>
</dbReference>
<feature type="domain" description="RNA polymerase sigma-70 region 4" evidence="8">
    <location>
        <begin position="260"/>
        <end position="307"/>
    </location>
</feature>
<dbReference type="InterPro" id="IPR014284">
    <property type="entry name" value="RNA_pol_sigma-70_dom"/>
</dbReference>
<feature type="domain" description="RNA polymerase sigma-70 region 2" evidence="7">
    <location>
        <begin position="96"/>
        <end position="164"/>
    </location>
</feature>
<gene>
    <name evidence="9" type="ORF">UFOPK2761_00336</name>
</gene>
<dbReference type="SUPFAM" id="SSF88659">
    <property type="entry name" value="Sigma3 and sigma4 domains of RNA polymerase sigma factors"/>
    <property type="match status" value="2"/>
</dbReference>
<name>A0A6J6S1W4_9ZZZZ</name>
<dbReference type="Pfam" id="PF04539">
    <property type="entry name" value="Sigma70_r3"/>
    <property type="match status" value="1"/>
</dbReference>
<dbReference type="PANTHER" id="PTHR30385">
    <property type="entry name" value="SIGMA FACTOR F FLAGELLAR"/>
    <property type="match status" value="1"/>
</dbReference>
<evidence type="ECO:0000256" key="3">
    <source>
        <dbReference type="ARBA" id="ARBA00023125"/>
    </source>
</evidence>
<keyword evidence="2" id="KW-0731">Sigma factor</keyword>
<keyword evidence="1" id="KW-0805">Transcription regulation</keyword>
<feature type="domain" description="RNA polymerase sigma-70 region 3" evidence="6">
    <location>
        <begin position="175"/>
        <end position="241"/>
    </location>
</feature>
<accession>A0A6J6S1W4</accession>
<feature type="compositionally biased region" description="Pro residues" evidence="5">
    <location>
        <begin position="1"/>
        <end position="13"/>
    </location>
</feature>
<dbReference type="PRINTS" id="PR00046">
    <property type="entry name" value="SIGMA70FCT"/>
</dbReference>
<sequence>MSIAPLPPRPATPAPASRPSLGRRSGSTVAPPRETPAPPVPGEVTTTRLHAVDGTAERTTAPVEHDPRRRATSALLVFAHGLPEEEVRRPVLARVVDANMPVAEAVAARYRRRGLSSEDLQQAAYEGLCKAVHRFDPAQAEDLLSFAVPTIRGEVQRYFRDHSWVVRPPRRLQELSAQVRALREEVEQELGRPATTAELAERLGVDERTCEEALQASAAMHATSLDAPVGPTGTARISDLLGEGDRLERVDDHLVLRPLIAALGPREQQLLHLRFVEELSQSEIGEVLGVTQTQVSRLLRKLLDDLRRALDARDVLDPRGPVEE</sequence>
<evidence type="ECO:0000256" key="1">
    <source>
        <dbReference type="ARBA" id="ARBA00023015"/>
    </source>
</evidence>
<keyword evidence="3" id="KW-0238">DNA-binding</keyword>
<dbReference type="GO" id="GO:0006352">
    <property type="term" value="P:DNA-templated transcription initiation"/>
    <property type="evidence" value="ECO:0007669"/>
    <property type="project" value="InterPro"/>
</dbReference>
<evidence type="ECO:0000256" key="5">
    <source>
        <dbReference type="SAM" id="MobiDB-lite"/>
    </source>
</evidence>
<organism evidence="9">
    <name type="scientific">freshwater metagenome</name>
    <dbReference type="NCBI Taxonomy" id="449393"/>
    <lineage>
        <taxon>unclassified sequences</taxon>
        <taxon>metagenomes</taxon>
        <taxon>ecological metagenomes</taxon>
    </lineage>
</organism>
<evidence type="ECO:0000313" key="9">
    <source>
        <dbReference type="EMBL" id="CAB4728658.1"/>
    </source>
</evidence>
<dbReference type="InterPro" id="IPR013325">
    <property type="entry name" value="RNA_pol_sigma_r2"/>
</dbReference>
<dbReference type="PANTHER" id="PTHR30385:SF4">
    <property type="entry name" value="RNA POLYMERASE SIGMA-E FACTOR"/>
    <property type="match status" value="1"/>
</dbReference>
<dbReference type="InterPro" id="IPR013324">
    <property type="entry name" value="RNA_pol_sigma_r3/r4-like"/>
</dbReference>
<dbReference type="InterPro" id="IPR007627">
    <property type="entry name" value="RNA_pol_sigma70_r2"/>
</dbReference>
<evidence type="ECO:0000259" key="7">
    <source>
        <dbReference type="Pfam" id="PF04542"/>
    </source>
</evidence>